<evidence type="ECO:0000256" key="5">
    <source>
        <dbReference type="PROSITE-ProRule" id="PRU10099"/>
    </source>
</evidence>
<organism evidence="9 10">
    <name type="scientific">Devosia aurantiaca</name>
    <dbReference type="NCBI Taxonomy" id="2714858"/>
    <lineage>
        <taxon>Bacteria</taxon>
        <taxon>Pseudomonadati</taxon>
        <taxon>Pseudomonadota</taxon>
        <taxon>Alphaproteobacteria</taxon>
        <taxon>Hyphomicrobiales</taxon>
        <taxon>Devosiaceae</taxon>
        <taxon>Devosia</taxon>
    </lineage>
</organism>
<dbReference type="PANTHER" id="PTHR11707">
    <property type="entry name" value="L-ASPARAGINASE"/>
    <property type="match status" value="1"/>
</dbReference>
<evidence type="ECO:0000256" key="3">
    <source>
        <dbReference type="PIRSR" id="PIRSR001220-1"/>
    </source>
</evidence>
<dbReference type="InterPro" id="IPR006034">
    <property type="entry name" value="Asparaginase/glutaminase-like"/>
</dbReference>
<feature type="binding site" evidence="4">
    <location>
        <begin position="88"/>
        <end position="89"/>
    </location>
    <ligand>
        <name>substrate</name>
    </ligand>
</feature>
<dbReference type="PROSITE" id="PS00144">
    <property type="entry name" value="ASN_GLN_ASE_1"/>
    <property type="match status" value="1"/>
</dbReference>
<feature type="active site" evidence="5">
    <location>
        <position position="12"/>
    </location>
</feature>
<dbReference type="EMBL" id="JAALFG010000003">
    <property type="protein sequence ID" value="NGP18829.1"/>
    <property type="molecule type" value="Genomic_DNA"/>
</dbReference>
<dbReference type="CDD" id="cd08964">
    <property type="entry name" value="L-asparaginase_II"/>
    <property type="match status" value="1"/>
</dbReference>
<feature type="domain" description="L-asparaginase N-terminal" evidence="7">
    <location>
        <begin position="3"/>
        <end position="190"/>
    </location>
</feature>
<dbReference type="RefSeq" id="WP_164535072.1">
    <property type="nucleotide sequence ID" value="NZ_JAALFG010000003.1"/>
</dbReference>
<dbReference type="InterPro" id="IPR027475">
    <property type="entry name" value="Asparaginase/glutaminase_AS2"/>
</dbReference>
<dbReference type="Pfam" id="PF17763">
    <property type="entry name" value="Asparaginase_C"/>
    <property type="match status" value="1"/>
</dbReference>
<dbReference type="Proteomes" id="UP000474802">
    <property type="component" value="Unassembled WGS sequence"/>
</dbReference>
<dbReference type="Gene3D" id="3.40.50.1170">
    <property type="entry name" value="L-asparaginase, N-terminal domain"/>
    <property type="match status" value="1"/>
</dbReference>
<dbReference type="InterPro" id="IPR004550">
    <property type="entry name" value="AsnASE_II"/>
</dbReference>
<dbReference type="InterPro" id="IPR040919">
    <property type="entry name" value="Asparaginase_C"/>
</dbReference>
<evidence type="ECO:0000313" key="10">
    <source>
        <dbReference type="Proteomes" id="UP000474802"/>
    </source>
</evidence>
<comment type="similarity">
    <text evidence="1">Belongs to the asparaginase 1 family.</text>
</comment>
<evidence type="ECO:0000256" key="2">
    <source>
        <dbReference type="ARBA" id="ARBA00022801"/>
    </source>
</evidence>
<protein>
    <submittedName>
        <fullName evidence="9">Asparaginase</fullName>
    </submittedName>
</protein>
<dbReference type="PROSITE" id="PS00917">
    <property type="entry name" value="ASN_GLN_ASE_2"/>
    <property type="match status" value="1"/>
</dbReference>
<dbReference type="Gene3D" id="3.40.50.40">
    <property type="match status" value="1"/>
</dbReference>
<evidence type="ECO:0000259" key="8">
    <source>
        <dbReference type="Pfam" id="PF17763"/>
    </source>
</evidence>
<dbReference type="FunFam" id="3.40.50.1170:FF:000001">
    <property type="entry name" value="L-asparaginase 2"/>
    <property type="match status" value="1"/>
</dbReference>
<dbReference type="GO" id="GO:0004067">
    <property type="term" value="F:asparaginase activity"/>
    <property type="evidence" value="ECO:0007669"/>
    <property type="project" value="UniProtKB-UniRule"/>
</dbReference>
<dbReference type="Pfam" id="PF00710">
    <property type="entry name" value="Asparaginase"/>
    <property type="match status" value="1"/>
</dbReference>
<dbReference type="InterPro" id="IPR027474">
    <property type="entry name" value="L-asparaginase_N"/>
</dbReference>
<dbReference type="AlphaFoldDB" id="A0A6M1SG54"/>
<dbReference type="PROSITE" id="PS51732">
    <property type="entry name" value="ASN_GLN_ASE_3"/>
    <property type="match status" value="1"/>
</dbReference>
<reference evidence="9 10" key="2">
    <citation type="submission" date="2020-03" db="EMBL/GenBank/DDBJ databases">
        <title>Devosia chinhatensis sp. nov., isolated from a hexachlorocyclohexane (HCH) dump site in India.</title>
        <authorList>
            <person name="Kumar M."/>
            <person name="Lal R."/>
        </authorList>
    </citation>
    <scope>NUCLEOTIDE SEQUENCE [LARGE SCALE GENOMIC DNA]</scope>
    <source>
        <strain evidence="9 10">H239</strain>
    </source>
</reference>
<dbReference type="PRINTS" id="PR00139">
    <property type="entry name" value="ASNGLNASE"/>
</dbReference>
<name>A0A6M1SG54_9HYPH</name>
<dbReference type="GO" id="GO:0006528">
    <property type="term" value="P:asparagine metabolic process"/>
    <property type="evidence" value="ECO:0007669"/>
    <property type="project" value="InterPro"/>
</dbReference>
<feature type="binding site" evidence="4">
    <location>
        <position position="55"/>
    </location>
    <ligand>
        <name>substrate</name>
    </ligand>
</feature>
<comment type="caution">
    <text evidence="9">The sequence shown here is derived from an EMBL/GenBank/DDBJ whole genome shotgun (WGS) entry which is preliminary data.</text>
</comment>
<reference evidence="9 10" key="1">
    <citation type="submission" date="2020-02" db="EMBL/GenBank/DDBJ databases">
        <authorList>
            <person name="Khan S.A."/>
            <person name="Jeon C.O."/>
            <person name="Chun B.H."/>
        </authorList>
    </citation>
    <scope>NUCLEOTIDE SEQUENCE [LARGE SCALE GENOMIC DNA]</scope>
    <source>
        <strain evidence="9 10">H239</strain>
    </source>
</reference>
<dbReference type="InterPro" id="IPR027473">
    <property type="entry name" value="L-asparaginase_C"/>
</dbReference>
<evidence type="ECO:0000256" key="6">
    <source>
        <dbReference type="PROSITE-ProRule" id="PRU10100"/>
    </source>
</evidence>
<accession>A0A6M1SG54</accession>
<keyword evidence="10" id="KW-1185">Reference proteome</keyword>
<evidence type="ECO:0000256" key="4">
    <source>
        <dbReference type="PIRSR" id="PIRSR001220-2"/>
    </source>
</evidence>
<dbReference type="InterPro" id="IPR020827">
    <property type="entry name" value="Asparaginase/glutaminase_AS1"/>
</dbReference>
<feature type="active site" description="O-isoaspartyl threonine intermediate" evidence="3">
    <location>
        <position position="12"/>
    </location>
</feature>
<dbReference type="SMART" id="SM00870">
    <property type="entry name" value="Asparaginase"/>
    <property type="match status" value="1"/>
</dbReference>
<evidence type="ECO:0000256" key="1">
    <source>
        <dbReference type="ARBA" id="ARBA00010518"/>
    </source>
</evidence>
<keyword evidence="2" id="KW-0378">Hydrolase</keyword>
<sequence length="323" mass="33675">MKRIVIVATGGTIASGRAQDQSVIADRKGAALLATLHDPLEGIAVEVDDFTALGSYALDLQTLHRLILRVASHLERSDCDGVVVTHGTDTMEESAFVSDLLIGSDKPVVFTGAQRHADMVDTDGPRNIADAVRVAASPQTVGLGTLVVFEGDIHAAATVTKTHASRVDTFRSPGYGKLGFIDQQTVFIGRRSARRCIDNHGLAEGIELVKPGLGSSPDYLEYCATKNVSGVVLEAFGRGNAPKGFAAAVAKLVGSSIPVVIASRCPEGRTDQIYGGDSGAVTLKAAGGIFAGELSAIKSRLLLSGLIAGKATQNEIANSFSMF</sequence>
<dbReference type="SUPFAM" id="SSF53774">
    <property type="entry name" value="Glutaminase/Asparaginase"/>
    <property type="match status" value="1"/>
</dbReference>
<dbReference type="InterPro" id="IPR037152">
    <property type="entry name" value="L-asparaginase_N_sf"/>
</dbReference>
<dbReference type="PIRSF" id="PIRSF001220">
    <property type="entry name" value="L-ASNase_gatD"/>
    <property type="match status" value="1"/>
</dbReference>
<evidence type="ECO:0000313" key="9">
    <source>
        <dbReference type="EMBL" id="NGP18829.1"/>
    </source>
</evidence>
<evidence type="ECO:0000259" key="7">
    <source>
        <dbReference type="Pfam" id="PF00710"/>
    </source>
</evidence>
<gene>
    <name evidence="9" type="ORF">G5575_15240</name>
</gene>
<dbReference type="InterPro" id="IPR036152">
    <property type="entry name" value="Asp/glu_Ase-like_sf"/>
</dbReference>
<dbReference type="PIRSF" id="PIRSF500176">
    <property type="entry name" value="L_ASNase"/>
    <property type="match status" value="1"/>
</dbReference>
<dbReference type="PANTHER" id="PTHR11707:SF28">
    <property type="entry name" value="60 KDA LYSOPHOSPHOLIPASE"/>
    <property type="match status" value="1"/>
</dbReference>
<feature type="domain" description="Asparaginase/glutaminase C-terminal" evidence="8">
    <location>
        <begin position="209"/>
        <end position="320"/>
    </location>
</feature>
<feature type="active site" evidence="6">
    <location>
        <position position="88"/>
    </location>
</feature>
<dbReference type="SFLD" id="SFLDS00057">
    <property type="entry name" value="Glutaminase/Asparaginase"/>
    <property type="match status" value="1"/>
</dbReference>
<proteinExistence type="inferred from homology"/>